<keyword evidence="7" id="KW-1185">Reference proteome</keyword>
<dbReference type="Gene3D" id="1.10.357.10">
    <property type="entry name" value="Tetracycline Repressor, domain 2"/>
    <property type="match status" value="1"/>
</dbReference>
<organism evidence="6 7">
    <name type="scientific">Nocardia thailandica</name>
    <dbReference type="NCBI Taxonomy" id="257275"/>
    <lineage>
        <taxon>Bacteria</taxon>
        <taxon>Bacillati</taxon>
        <taxon>Actinomycetota</taxon>
        <taxon>Actinomycetes</taxon>
        <taxon>Mycobacteriales</taxon>
        <taxon>Nocardiaceae</taxon>
        <taxon>Nocardia</taxon>
    </lineage>
</organism>
<evidence type="ECO:0000256" key="2">
    <source>
        <dbReference type="ARBA" id="ARBA00023125"/>
    </source>
</evidence>
<dbReference type="EMBL" id="JBIAMX010000012">
    <property type="protein sequence ID" value="MFF0545145.1"/>
    <property type="molecule type" value="Genomic_DNA"/>
</dbReference>
<feature type="domain" description="HTH tetR-type" evidence="5">
    <location>
        <begin position="4"/>
        <end position="64"/>
    </location>
</feature>
<dbReference type="InterPro" id="IPR050109">
    <property type="entry name" value="HTH-type_TetR-like_transc_reg"/>
</dbReference>
<feature type="DNA-binding region" description="H-T-H motif" evidence="4">
    <location>
        <begin position="27"/>
        <end position="46"/>
    </location>
</feature>
<dbReference type="RefSeq" id="WP_043652502.1">
    <property type="nucleotide sequence ID" value="NZ_JBIAMX010000012.1"/>
</dbReference>
<proteinExistence type="predicted"/>
<dbReference type="PANTHER" id="PTHR30055:SF234">
    <property type="entry name" value="HTH-TYPE TRANSCRIPTIONAL REGULATOR BETI"/>
    <property type="match status" value="1"/>
</dbReference>
<dbReference type="SUPFAM" id="SSF46689">
    <property type="entry name" value="Homeodomain-like"/>
    <property type="match status" value="1"/>
</dbReference>
<gene>
    <name evidence="6" type="ORF">ACFYTF_20135</name>
</gene>
<dbReference type="PANTHER" id="PTHR30055">
    <property type="entry name" value="HTH-TYPE TRANSCRIPTIONAL REGULATOR RUTR"/>
    <property type="match status" value="1"/>
</dbReference>
<dbReference type="Pfam" id="PF00440">
    <property type="entry name" value="TetR_N"/>
    <property type="match status" value="1"/>
</dbReference>
<dbReference type="Proteomes" id="UP001601444">
    <property type="component" value="Unassembled WGS sequence"/>
</dbReference>
<accession>A0ABW6PSE0</accession>
<evidence type="ECO:0000256" key="3">
    <source>
        <dbReference type="ARBA" id="ARBA00023163"/>
    </source>
</evidence>
<evidence type="ECO:0000256" key="4">
    <source>
        <dbReference type="PROSITE-ProRule" id="PRU00335"/>
    </source>
</evidence>
<evidence type="ECO:0000313" key="6">
    <source>
        <dbReference type="EMBL" id="MFF0545145.1"/>
    </source>
</evidence>
<name>A0ABW6PSE0_9NOCA</name>
<dbReference type="InterPro" id="IPR001647">
    <property type="entry name" value="HTH_TetR"/>
</dbReference>
<evidence type="ECO:0000313" key="7">
    <source>
        <dbReference type="Proteomes" id="UP001601444"/>
    </source>
</evidence>
<comment type="caution">
    <text evidence="6">The sequence shown here is derived from an EMBL/GenBank/DDBJ whole genome shotgun (WGS) entry which is preliminary data.</text>
</comment>
<sequence length="190" mass="20815">MSRVVTKEQYFDTALTVVAEFGFRGLNIGMLCRRLGVTSGSFYHHFGSWQGFVDALLDDWENRQMIQLRALDVGTADPEHDVRALSELARALPHGAEAALRAWAANDPTVGATLTRVDDSRRRTLRRVIGGVVRDQTAAGTVTDLGMAVLIGYQQMAAAGTETELRQLLAQFARLLDSYRDPAQSSSSST</sequence>
<evidence type="ECO:0000259" key="5">
    <source>
        <dbReference type="PROSITE" id="PS50977"/>
    </source>
</evidence>
<protein>
    <submittedName>
        <fullName evidence="6">TetR/AcrR family transcriptional regulator</fullName>
    </submittedName>
</protein>
<dbReference type="PROSITE" id="PS50977">
    <property type="entry name" value="HTH_TETR_2"/>
    <property type="match status" value="1"/>
</dbReference>
<keyword evidence="1" id="KW-0805">Transcription regulation</keyword>
<reference evidence="6 7" key="1">
    <citation type="submission" date="2024-10" db="EMBL/GenBank/DDBJ databases">
        <title>The Natural Products Discovery Center: Release of the First 8490 Sequenced Strains for Exploring Actinobacteria Biosynthetic Diversity.</title>
        <authorList>
            <person name="Kalkreuter E."/>
            <person name="Kautsar S.A."/>
            <person name="Yang D."/>
            <person name="Bader C.D."/>
            <person name="Teijaro C.N."/>
            <person name="Fluegel L."/>
            <person name="Davis C.M."/>
            <person name="Simpson J.R."/>
            <person name="Lauterbach L."/>
            <person name="Steele A.D."/>
            <person name="Gui C."/>
            <person name="Meng S."/>
            <person name="Li G."/>
            <person name="Viehrig K."/>
            <person name="Ye F."/>
            <person name="Su P."/>
            <person name="Kiefer A.F."/>
            <person name="Nichols A."/>
            <person name="Cepeda A.J."/>
            <person name="Yan W."/>
            <person name="Fan B."/>
            <person name="Jiang Y."/>
            <person name="Adhikari A."/>
            <person name="Zheng C.-J."/>
            <person name="Schuster L."/>
            <person name="Cowan T.M."/>
            <person name="Smanski M.J."/>
            <person name="Chevrette M.G."/>
            <person name="De Carvalho L.P.S."/>
            <person name="Shen B."/>
        </authorList>
    </citation>
    <scope>NUCLEOTIDE SEQUENCE [LARGE SCALE GENOMIC DNA]</scope>
    <source>
        <strain evidence="6 7">NPDC004045</strain>
    </source>
</reference>
<keyword evidence="3" id="KW-0804">Transcription</keyword>
<dbReference type="InterPro" id="IPR009057">
    <property type="entry name" value="Homeodomain-like_sf"/>
</dbReference>
<keyword evidence="2 4" id="KW-0238">DNA-binding</keyword>
<evidence type="ECO:0000256" key="1">
    <source>
        <dbReference type="ARBA" id="ARBA00023015"/>
    </source>
</evidence>